<protein>
    <recommendedName>
        <fullName evidence="1">Nudix hydrolase domain-containing protein</fullName>
    </recommendedName>
</protein>
<feature type="domain" description="Nudix hydrolase" evidence="1">
    <location>
        <begin position="194"/>
        <end position="345"/>
    </location>
</feature>
<sequence>MSSTSSPMSYLDLINHCDNTSVNRFTSSDSSDALFEELTPLRLSPSPSSPIIGLLRPIMVRQLRADNDRSKEQGKEEMWYLNPGLQTNYVFEQDEITSYTGARRTSSPTSTGYASLQSWLDTPQKRTAAMKELCERWRDEEVFPHVCGKKKWRNEMYPVYKDPFGAHDYPNDFDRDNLNYAFELERSACALFGVVTYGVHMTIYQEDIASKGLKIWVPTRARTKPTFPGMLDNTVAGGIPSGMGMFESLVKECMEEASIEENIVRQHARATGVISYFYKTSAGWLQPEVEYVYVMPIPLDADTAPFTPKPLDGEVESFDLLTQNQVISKMRAGLFKPNCALVLIDLFIQLGYITPDNEADYMKISTRLHGRFDYDHWEPQVRA</sequence>
<evidence type="ECO:0000313" key="2">
    <source>
        <dbReference type="EMBL" id="KAF5348027.1"/>
    </source>
</evidence>
<comment type="caution">
    <text evidence="2">The sequence shown here is derived from an EMBL/GenBank/DDBJ whole genome shotgun (WGS) entry which is preliminary data.</text>
</comment>
<dbReference type="CDD" id="cd03676">
    <property type="entry name" value="NUDIX_Tnr3_like"/>
    <property type="match status" value="1"/>
</dbReference>
<dbReference type="GO" id="GO:0044715">
    <property type="term" value="F:8-oxo-dGDP phosphatase activity"/>
    <property type="evidence" value="ECO:0007669"/>
    <property type="project" value="TreeGrafter"/>
</dbReference>
<evidence type="ECO:0000259" key="1">
    <source>
        <dbReference type="PROSITE" id="PS51462"/>
    </source>
</evidence>
<dbReference type="PROSITE" id="PS51462">
    <property type="entry name" value="NUDIX"/>
    <property type="match status" value="1"/>
</dbReference>
<dbReference type="InterPro" id="IPR031804">
    <property type="entry name" value="DUF4743"/>
</dbReference>
<dbReference type="OrthoDB" id="10261522at2759"/>
<keyword evidence="3" id="KW-1185">Reference proteome</keyword>
<dbReference type="PANTHER" id="PTHR13622:SF8">
    <property type="entry name" value="THIAMIN PYROPHOSPHOKINASE 1"/>
    <property type="match status" value="1"/>
</dbReference>
<accession>A0A8H5FTB7</accession>
<dbReference type="SUPFAM" id="SSF55811">
    <property type="entry name" value="Nudix"/>
    <property type="match status" value="1"/>
</dbReference>
<organism evidence="2 3">
    <name type="scientific">Tetrapyrgos nigripes</name>
    <dbReference type="NCBI Taxonomy" id="182062"/>
    <lineage>
        <taxon>Eukaryota</taxon>
        <taxon>Fungi</taxon>
        <taxon>Dikarya</taxon>
        <taxon>Basidiomycota</taxon>
        <taxon>Agaricomycotina</taxon>
        <taxon>Agaricomycetes</taxon>
        <taxon>Agaricomycetidae</taxon>
        <taxon>Agaricales</taxon>
        <taxon>Marasmiineae</taxon>
        <taxon>Marasmiaceae</taxon>
        <taxon>Tetrapyrgos</taxon>
    </lineage>
</organism>
<dbReference type="Gene3D" id="3.90.79.10">
    <property type="entry name" value="Nucleoside Triphosphate Pyrophosphohydrolase"/>
    <property type="match status" value="1"/>
</dbReference>
<dbReference type="Pfam" id="PF15916">
    <property type="entry name" value="DUF4743"/>
    <property type="match status" value="1"/>
</dbReference>
<dbReference type="Proteomes" id="UP000559256">
    <property type="component" value="Unassembled WGS sequence"/>
</dbReference>
<dbReference type="AlphaFoldDB" id="A0A8H5FTB7"/>
<dbReference type="FunFam" id="3.90.79.10:FF:000019">
    <property type="entry name" value="Thiamin pyrophosphokinase, putative"/>
    <property type="match status" value="1"/>
</dbReference>
<gene>
    <name evidence="2" type="ORF">D9758_010035</name>
</gene>
<dbReference type="InterPro" id="IPR000086">
    <property type="entry name" value="NUDIX_hydrolase_dom"/>
</dbReference>
<dbReference type="InterPro" id="IPR015797">
    <property type="entry name" value="NUDIX_hydrolase-like_dom_sf"/>
</dbReference>
<name>A0A8H5FTB7_9AGAR</name>
<dbReference type="PANTHER" id="PTHR13622">
    <property type="entry name" value="THIAMIN PYROPHOSPHOKINASE"/>
    <property type="match status" value="1"/>
</dbReference>
<reference evidence="2 3" key="1">
    <citation type="journal article" date="2020" name="ISME J.">
        <title>Uncovering the hidden diversity of litter-decomposition mechanisms in mushroom-forming fungi.</title>
        <authorList>
            <person name="Floudas D."/>
            <person name="Bentzer J."/>
            <person name="Ahren D."/>
            <person name="Johansson T."/>
            <person name="Persson P."/>
            <person name="Tunlid A."/>
        </authorList>
    </citation>
    <scope>NUCLEOTIDE SEQUENCE [LARGE SCALE GENOMIC DNA]</scope>
    <source>
        <strain evidence="2 3">CBS 291.85</strain>
    </source>
</reference>
<dbReference type="EMBL" id="JAACJM010000088">
    <property type="protein sequence ID" value="KAF5348027.1"/>
    <property type="molecule type" value="Genomic_DNA"/>
</dbReference>
<evidence type="ECO:0000313" key="3">
    <source>
        <dbReference type="Proteomes" id="UP000559256"/>
    </source>
</evidence>
<proteinExistence type="predicted"/>